<keyword evidence="2" id="KW-0862">Zinc</keyword>
<keyword evidence="2" id="KW-0479">Metal-binding</keyword>
<dbReference type="GeneID" id="112053833"/>
<evidence type="ECO:0000256" key="1">
    <source>
        <dbReference type="PROSITE-ProRule" id="PRU01211"/>
    </source>
</evidence>
<dbReference type="Proteomes" id="UP001652582">
    <property type="component" value="Chromosome 27"/>
</dbReference>
<reference evidence="6" key="1">
    <citation type="submission" date="2025-08" db="UniProtKB">
        <authorList>
            <consortium name="RefSeq"/>
        </authorList>
    </citation>
    <scope>IDENTIFICATION</scope>
</reference>
<comment type="caution">
    <text evidence="1">Lacks conserved residue(s) required for the propagation of feature annotation.</text>
</comment>
<dbReference type="GO" id="GO:0004222">
    <property type="term" value="F:metalloendopeptidase activity"/>
    <property type="evidence" value="ECO:0007669"/>
    <property type="project" value="UniProtKB-UniRule"/>
</dbReference>
<evidence type="ECO:0000259" key="4">
    <source>
        <dbReference type="PROSITE" id="PS51864"/>
    </source>
</evidence>
<dbReference type="PROSITE" id="PS51864">
    <property type="entry name" value="ASTACIN"/>
    <property type="match status" value="2"/>
</dbReference>
<evidence type="ECO:0000313" key="6">
    <source>
        <dbReference type="RefSeq" id="XP_023949166.2"/>
    </source>
</evidence>
<dbReference type="GO" id="GO:0008270">
    <property type="term" value="F:zinc ion binding"/>
    <property type="evidence" value="ECO:0007669"/>
    <property type="project" value="InterPro"/>
</dbReference>
<evidence type="ECO:0000313" key="5">
    <source>
        <dbReference type="Proteomes" id="UP001652582"/>
    </source>
</evidence>
<dbReference type="Gene3D" id="3.40.390.10">
    <property type="entry name" value="Collagenase (Catalytic Domain)"/>
    <property type="match status" value="2"/>
</dbReference>
<keyword evidence="2" id="KW-0378">Hydrolase</keyword>
<dbReference type="InterPro" id="IPR001506">
    <property type="entry name" value="Peptidase_M12A"/>
</dbReference>
<accession>A0A6J1NZY1</accession>
<dbReference type="RefSeq" id="XP_023949166.2">
    <property type="nucleotide sequence ID" value="XM_024093398.2"/>
</dbReference>
<organism evidence="5 6">
    <name type="scientific">Bicyclus anynana</name>
    <name type="common">Squinting bush brown butterfly</name>
    <dbReference type="NCBI Taxonomy" id="110368"/>
    <lineage>
        <taxon>Eukaryota</taxon>
        <taxon>Metazoa</taxon>
        <taxon>Ecdysozoa</taxon>
        <taxon>Arthropoda</taxon>
        <taxon>Hexapoda</taxon>
        <taxon>Insecta</taxon>
        <taxon>Pterygota</taxon>
        <taxon>Neoptera</taxon>
        <taxon>Endopterygota</taxon>
        <taxon>Lepidoptera</taxon>
        <taxon>Glossata</taxon>
        <taxon>Ditrysia</taxon>
        <taxon>Papilionoidea</taxon>
        <taxon>Nymphalidae</taxon>
        <taxon>Satyrinae</taxon>
        <taxon>Satyrini</taxon>
        <taxon>Mycalesina</taxon>
        <taxon>Bicyclus</taxon>
    </lineage>
</organism>
<feature type="domain" description="Peptidase M12A" evidence="4">
    <location>
        <begin position="585"/>
        <end position="803"/>
    </location>
</feature>
<dbReference type="SUPFAM" id="SSF55486">
    <property type="entry name" value="Metalloproteases ('zincins'), catalytic domain"/>
    <property type="match status" value="2"/>
</dbReference>
<feature type="domain" description="Peptidase M12A" evidence="4">
    <location>
        <begin position="1"/>
        <end position="206"/>
    </location>
</feature>
<comment type="cofactor">
    <cofactor evidence="2">
        <name>Zn(2+)</name>
        <dbReference type="ChEBI" id="CHEBI:29105"/>
    </cofactor>
    <text evidence="2">Binds 1 zinc ion per subunit.</text>
</comment>
<sequence>MTGVEKEQFVFWPNGTVPFYVNPEHFDKEQSIAILSTLSNFTMKTCLQFRPVMSAPAPSQHVMVFENPRGVRKCVIDMEGHAKEEPHRIILGYGCLQSPHVELVVMKALGFPFEHNRAMRDLYIDVYFENIEPGFIPLYTKEKILPQELRDLPYDVDSVMHFSDRDYSKNGHRTFVFKNKKTKQNRIGLSKTDYRKIDTIYGAECQKRDRLAKIDMCKKYPSVRRKRDISTDFDILQNLRINRGISPPPDEIRKDEITYNVEQLNIDKEIEDLIDIVHKISAIVLKNERNNVCNKTNITQSETKKTESTNNLSNNTITKSNDIMEIITVVVNYAKELGKDAKSNLTIFCDNTNDVELFQRAKCSWGKGVRCPQIYKPTKSGRIMYSTKHSPPIRQSTKHDGKEKKVPYINWFRSGNYTQEANTTEEKRKRDIAAHTDTGDVNDTDIKEDLRRKKRYAGVLHSRDMIEGHKMRKREAGVVNNTDIKEDHLMTKPEDILISKAVTEKTVKSILNKANDEVKESVVKIDDGFKVINANGSIDAIDTTEVDKVAYGPSRRSHKFGKQNKRPKEKRREKGGERVSLPETVALTVENKEFYGERIWPDGVVRYIIAQDPTYNLKSMRARLEEVNKILKKKTCVRIQEISERQARRHTDYLVLDTSADYVTGRVGGRQVFGSIELFEGGQHRQHAAMMVMAMLGFYFELARHDRDTYVRVHNRHIRPDKLHHFEKIRSDATVDLPYDYASATHPAWQFWRRVGKTGISTVATYKDQDPDGSIMKSLGQNEMLLSPSDIIKINSIYGVQCFQDQRRMETQTTDIETIDAGDLT</sequence>
<dbReference type="GO" id="GO:0006508">
    <property type="term" value="P:proteolysis"/>
    <property type="evidence" value="ECO:0007669"/>
    <property type="project" value="UniProtKB-KW"/>
</dbReference>
<protein>
    <recommendedName>
        <fullName evidence="2">Metalloendopeptidase</fullName>
        <ecNumber evidence="2">3.4.24.-</ecNumber>
    </recommendedName>
</protein>
<name>A0A6J1NZY1_BICAN</name>
<keyword evidence="2" id="KW-0645">Protease</keyword>
<evidence type="ECO:0000256" key="2">
    <source>
        <dbReference type="RuleBase" id="RU361183"/>
    </source>
</evidence>
<dbReference type="EC" id="3.4.24.-" evidence="2"/>
<dbReference type="AlphaFoldDB" id="A0A6J1NZY1"/>
<dbReference type="PRINTS" id="PR00480">
    <property type="entry name" value="ASTACIN"/>
</dbReference>
<keyword evidence="5" id="KW-1185">Reference proteome</keyword>
<dbReference type="PANTHER" id="PTHR10127:SF850">
    <property type="entry name" value="METALLOENDOPEPTIDASE"/>
    <property type="match status" value="1"/>
</dbReference>
<dbReference type="PANTHER" id="PTHR10127">
    <property type="entry name" value="DISCOIDIN, CUB, EGF, LAMININ , AND ZINC METALLOPROTEASE DOMAIN CONTAINING"/>
    <property type="match status" value="1"/>
</dbReference>
<gene>
    <name evidence="6" type="primary">LOC112053833</name>
</gene>
<dbReference type="InterPro" id="IPR006026">
    <property type="entry name" value="Peptidase_Metallo"/>
</dbReference>
<feature type="region of interest" description="Disordered" evidence="3">
    <location>
        <begin position="552"/>
        <end position="578"/>
    </location>
</feature>
<keyword evidence="2" id="KW-0482">Metalloprotease</keyword>
<dbReference type="Pfam" id="PF01400">
    <property type="entry name" value="Astacin"/>
    <property type="match status" value="2"/>
</dbReference>
<dbReference type="OrthoDB" id="291007at2759"/>
<dbReference type="KEGG" id="bany:112053833"/>
<dbReference type="SMART" id="SM00235">
    <property type="entry name" value="ZnMc"/>
    <property type="match status" value="1"/>
</dbReference>
<proteinExistence type="predicted"/>
<evidence type="ECO:0000256" key="3">
    <source>
        <dbReference type="SAM" id="MobiDB-lite"/>
    </source>
</evidence>
<dbReference type="InterPro" id="IPR024079">
    <property type="entry name" value="MetalloPept_cat_dom_sf"/>
</dbReference>
<feature type="compositionally biased region" description="Basic residues" evidence="3">
    <location>
        <begin position="555"/>
        <end position="569"/>
    </location>
</feature>